<keyword evidence="2" id="KW-1185">Reference proteome</keyword>
<evidence type="ECO:0000313" key="1">
    <source>
        <dbReference type="EMBL" id="CAD8070886.1"/>
    </source>
</evidence>
<accession>A0A8S1M298</accession>
<proteinExistence type="predicted"/>
<name>A0A8S1M298_9CILI</name>
<sequence length="214" mass="25682">MFKEKISSLFNQKVNNFVYSYNNMKNIIYSKFIIKNSKDNMNSSNKKKLLKYYYQNNLQKIKNYQQNTTKQKLNEKTLQKLKLLLITRTNLRKYRSLYSKNFAFSYNVISLFNSKSRDRYNKLINVNKIAISTDYLAQIYNFKIVLIFLHQQILKSNLSPKDCCLFQIIQNTSLNQRLISQKTKEKLLHINFIIRYLKVMQSSPVNKVLQRKQN</sequence>
<comment type="caution">
    <text evidence="1">The sequence shown here is derived from an EMBL/GenBank/DDBJ whole genome shotgun (WGS) entry which is preliminary data.</text>
</comment>
<organism evidence="1 2">
    <name type="scientific">Paramecium sonneborni</name>
    <dbReference type="NCBI Taxonomy" id="65129"/>
    <lineage>
        <taxon>Eukaryota</taxon>
        <taxon>Sar</taxon>
        <taxon>Alveolata</taxon>
        <taxon>Ciliophora</taxon>
        <taxon>Intramacronucleata</taxon>
        <taxon>Oligohymenophorea</taxon>
        <taxon>Peniculida</taxon>
        <taxon>Parameciidae</taxon>
        <taxon>Paramecium</taxon>
    </lineage>
</organism>
<dbReference type="EMBL" id="CAJJDN010000027">
    <property type="protein sequence ID" value="CAD8070886.1"/>
    <property type="molecule type" value="Genomic_DNA"/>
</dbReference>
<dbReference type="Proteomes" id="UP000692954">
    <property type="component" value="Unassembled WGS sequence"/>
</dbReference>
<dbReference type="AlphaFoldDB" id="A0A8S1M298"/>
<reference evidence="1" key="1">
    <citation type="submission" date="2021-01" db="EMBL/GenBank/DDBJ databases">
        <authorList>
            <consortium name="Genoscope - CEA"/>
            <person name="William W."/>
        </authorList>
    </citation>
    <scope>NUCLEOTIDE SEQUENCE</scope>
</reference>
<evidence type="ECO:0000313" key="2">
    <source>
        <dbReference type="Proteomes" id="UP000692954"/>
    </source>
</evidence>
<protein>
    <submittedName>
        <fullName evidence="1">Uncharacterized protein</fullName>
    </submittedName>
</protein>
<gene>
    <name evidence="1" type="ORF">PSON_ATCC_30995.1.T0270221</name>
</gene>